<name>A0A975BMT2_9BACT</name>
<dbReference type="KEGG" id="dmm:dnm_039340"/>
<accession>A0A975BMT2</accession>
<dbReference type="RefSeq" id="WP_207682899.1">
    <property type="nucleotide sequence ID" value="NZ_CP061800.1"/>
</dbReference>
<dbReference type="Proteomes" id="UP000663722">
    <property type="component" value="Chromosome"/>
</dbReference>
<keyword evidence="2" id="KW-1185">Reference proteome</keyword>
<protein>
    <submittedName>
        <fullName evidence="1">Uncharacterized protein</fullName>
    </submittedName>
</protein>
<dbReference type="InterPro" id="IPR045397">
    <property type="entry name" value="TumE-like"/>
</dbReference>
<dbReference type="AlphaFoldDB" id="A0A975BMT2"/>
<gene>
    <name evidence="1" type="ORF">dnm_039340</name>
</gene>
<reference evidence="1" key="1">
    <citation type="journal article" date="2021" name="Microb. Physiol.">
        <title>Proteogenomic Insights into the Physiology of Marine, Sulfate-Reducing, Filamentous Desulfonema limicola and Desulfonema magnum.</title>
        <authorList>
            <person name="Schnaars V."/>
            <person name="Wohlbrand L."/>
            <person name="Scheve S."/>
            <person name="Hinrichs C."/>
            <person name="Reinhardt R."/>
            <person name="Rabus R."/>
        </authorList>
    </citation>
    <scope>NUCLEOTIDE SEQUENCE</scope>
    <source>
        <strain evidence="1">4be13</strain>
    </source>
</reference>
<sequence>MSEYSYHWQDDGELIMRWDNSPHWRNVRTFPYHKHEGDRVLPSARVRICDVIKVMEETLERQV</sequence>
<dbReference type="EMBL" id="CP061800">
    <property type="protein sequence ID" value="QTA87894.1"/>
    <property type="molecule type" value="Genomic_DNA"/>
</dbReference>
<dbReference type="Pfam" id="PF20126">
    <property type="entry name" value="TumE"/>
    <property type="match status" value="1"/>
</dbReference>
<proteinExistence type="predicted"/>
<evidence type="ECO:0000313" key="1">
    <source>
        <dbReference type="EMBL" id="QTA87894.1"/>
    </source>
</evidence>
<organism evidence="1 2">
    <name type="scientific">Desulfonema magnum</name>
    <dbReference type="NCBI Taxonomy" id="45655"/>
    <lineage>
        <taxon>Bacteria</taxon>
        <taxon>Pseudomonadati</taxon>
        <taxon>Thermodesulfobacteriota</taxon>
        <taxon>Desulfobacteria</taxon>
        <taxon>Desulfobacterales</taxon>
        <taxon>Desulfococcaceae</taxon>
        <taxon>Desulfonema</taxon>
    </lineage>
</organism>
<evidence type="ECO:0000313" key="2">
    <source>
        <dbReference type="Proteomes" id="UP000663722"/>
    </source>
</evidence>